<dbReference type="PANTHER" id="PTHR42887:SF2">
    <property type="entry name" value="OS12G0638800 PROTEIN"/>
    <property type="match status" value="1"/>
</dbReference>
<organism evidence="2 3">
    <name type="scientific">Dipteronia sinensis</name>
    <dbReference type="NCBI Taxonomy" id="43782"/>
    <lineage>
        <taxon>Eukaryota</taxon>
        <taxon>Viridiplantae</taxon>
        <taxon>Streptophyta</taxon>
        <taxon>Embryophyta</taxon>
        <taxon>Tracheophyta</taxon>
        <taxon>Spermatophyta</taxon>
        <taxon>Magnoliopsida</taxon>
        <taxon>eudicotyledons</taxon>
        <taxon>Gunneridae</taxon>
        <taxon>Pentapetalae</taxon>
        <taxon>rosids</taxon>
        <taxon>malvids</taxon>
        <taxon>Sapindales</taxon>
        <taxon>Sapindaceae</taxon>
        <taxon>Hippocastanoideae</taxon>
        <taxon>Acereae</taxon>
        <taxon>Dipteronia</taxon>
    </lineage>
</organism>
<dbReference type="InterPro" id="IPR036188">
    <property type="entry name" value="FAD/NAD-bd_sf"/>
</dbReference>
<dbReference type="InterPro" id="IPR057661">
    <property type="entry name" value="RsdA/BaiN/AoA(So)_Rossmann"/>
</dbReference>
<dbReference type="SUPFAM" id="SSF51905">
    <property type="entry name" value="FAD/NAD(P)-binding domain"/>
    <property type="match status" value="1"/>
</dbReference>
<dbReference type="Pfam" id="PF03486">
    <property type="entry name" value="HI0933_like"/>
    <property type="match status" value="1"/>
</dbReference>
<protein>
    <recommendedName>
        <fullName evidence="1">RsdA/BaiN/AoA(So)-like Rossmann fold-like domain-containing protein</fullName>
    </recommendedName>
</protein>
<proteinExistence type="predicted"/>
<dbReference type="EMBL" id="JANJYJ010000002">
    <property type="protein sequence ID" value="KAK3227760.1"/>
    <property type="molecule type" value="Genomic_DNA"/>
</dbReference>
<feature type="domain" description="RsdA/BaiN/AoA(So)-like Rossmann fold-like" evidence="1">
    <location>
        <begin position="8"/>
        <end position="179"/>
    </location>
</feature>
<dbReference type="AlphaFoldDB" id="A0AAE0B1U4"/>
<gene>
    <name evidence="2" type="ORF">Dsin_007622</name>
</gene>
<dbReference type="PRINTS" id="PR00368">
    <property type="entry name" value="FADPNR"/>
</dbReference>
<evidence type="ECO:0000313" key="2">
    <source>
        <dbReference type="EMBL" id="KAK3227760.1"/>
    </source>
</evidence>
<reference evidence="2" key="1">
    <citation type="journal article" date="2023" name="Plant J.">
        <title>Genome sequences and population genomics provide insights into the demographic history, inbreeding, and mutation load of two 'living fossil' tree species of Dipteronia.</title>
        <authorList>
            <person name="Feng Y."/>
            <person name="Comes H.P."/>
            <person name="Chen J."/>
            <person name="Zhu S."/>
            <person name="Lu R."/>
            <person name="Zhang X."/>
            <person name="Li P."/>
            <person name="Qiu J."/>
            <person name="Olsen K.M."/>
            <person name="Qiu Y."/>
        </authorList>
    </citation>
    <scope>NUCLEOTIDE SEQUENCE</scope>
    <source>
        <strain evidence="2">NBL</strain>
    </source>
</reference>
<dbReference type="Gene3D" id="3.50.50.60">
    <property type="entry name" value="FAD/NAD(P)-binding domain"/>
    <property type="match status" value="1"/>
</dbReference>
<accession>A0AAE0B1U4</accession>
<dbReference type="Proteomes" id="UP001281410">
    <property type="component" value="Unassembled WGS sequence"/>
</dbReference>
<sequence>MSIGEEVLVVFGGGAAGVYGAIRAKTVAPKLNVVVIEKGKPLSKVRISGGGRCNVTNGHCVDNKIYILAERYPRGYREFRGTFFDVHGPMDTMSWFSDHGVDLKTEDDGRVFPVSNSSSSIIDCHLSEAKQRGVFLQTGKVVTTTNATAGGKFLFKLEKRTLNLVECIEADYLLIASGSSKPV</sequence>
<dbReference type="PANTHER" id="PTHR42887">
    <property type="entry name" value="OS12G0638800 PROTEIN"/>
    <property type="match status" value="1"/>
</dbReference>
<keyword evidence="3" id="KW-1185">Reference proteome</keyword>
<evidence type="ECO:0000259" key="1">
    <source>
        <dbReference type="Pfam" id="PF03486"/>
    </source>
</evidence>
<comment type="caution">
    <text evidence="2">The sequence shown here is derived from an EMBL/GenBank/DDBJ whole genome shotgun (WGS) entry which is preliminary data.</text>
</comment>
<name>A0AAE0B1U4_9ROSI</name>
<evidence type="ECO:0000313" key="3">
    <source>
        <dbReference type="Proteomes" id="UP001281410"/>
    </source>
</evidence>
<dbReference type="InterPro" id="IPR004792">
    <property type="entry name" value="BaiN-like"/>
</dbReference>